<dbReference type="CDD" id="cd05253">
    <property type="entry name" value="UDP_GE_SDE_e"/>
    <property type="match status" value="1"/>
</dbReference>
<dbReference type="SUPFAM" id="SSF51735">
    <property type="entry name" value="NAD(P)-binding Rossmann-fold domains"/>
    <property type="match status" value="1"/>
</dbReference>
<sequence length="335" mass="37344">MRILVTGAAGFIGSALSERLLARSDDVLGYDNVNSYYDPSLKEARLARLTPHANFGFVRAALEDRTALEKAFADFRPQRVVNLAAQAGVRYSIENPHAYVESNLVGFINILEACRHGNVEHLIYASSSSVYGANRKLPFSVRDSVDHPVSLYAATKKANELMAHTYSHLYRLPTTGLRFFTVYGPWGRPDMALFLFTRKILAGESIEVFNHGKHTRDFTYIDDIVEGVIRTLDRVPAGDPAFDALHPNPGSSAAPYRVYNIGNHRPVELARYIEVLEECLGRKAEKILLPLQPGDVPDTFADVTELATDTGYAPATSIEEGVGRFVAWYRRYFEV</sequence>
<dbReference type="InterPro" id="IPR001509">
    <property type="entry name" value="Epimerase_deHydtase"/>
</dbReference>
<keyword evidence="4" id="KW-1185">Reference proteome</keyword>
<gene>
    <name evidence="3" type="ORF">GCM10009105_21290</name>
</gene>
<evidence type="ECO:0000313" key="4">
    <source>
        <dbReference type="Proteomes" id="UP001501523"/>
    </source>
</evidence>
<feature type="domain" description="NAD-dependent epimerase/dehydratase" evidence="2">
    <location>
        <begin position="3"/>
        <end position="240"/>
    </location>
</feature>
<comment type="caution">
    <text evidence="3">The sequence shown here is derived from an EMBL/GenBank/DDBJ whole genome shotgun (WGS) entry which is preliminary data.</text>
</comment>
<dbReference type="Gene3D" id="3.40.50.720">
    <property type="entry name" value="NAD(P)-binding Rossmann-like Domain"/>
    <property type="match status" value="1"/>
</dbReference>
<name>A0ABN1IJS1_9GAMM</name>
<dbReference type="Pfam" id="PF01370">
    <property type="entry name" value="Epimerase"/>
    <property type="match status" value="1"/>
</dbReference>
<dbReference type="InterPro" id="IPR036291">
    <property type="entry name" value="NAD(P)-bd_dom_sf"/>
</dbReference>
<proteinExistence type="predicted"/>
<dbReference type="Proteomes" id="UP001501523">
    <property type="component" value="Unassembled WGS sequence"/>
</dbReference>
<dbReference type="PANTHER" id="PTHR43574">
    <property type="entry name" value="EPIMERASE-RELATED"/>
    <property type="match status" value="1"/>
</dbReference>
<organism evidence="3 4">
    <name type="scientific">Dokdonella soli</name>
    <dbReference type="NCBI Taxonomy" id="529810"/>
    <lineage>
        <taxon>Bacteria</taxon>
        <taxon>Pseudomonadati</taxon>
        <taxon>Pseudomonadota</taxon>
        <taxon>Gammaproteobacteria</taxon>
        <taxon>Lysobacterales</taxon>
        <taxon>Rhodanobacteraceae</taxon>
        <taxon>Dokdonella</taxon>
    </lineage>
</organism>
<evidence type="ECO:0000256" key="1">
    <source>
        <dbReference type="ARBA" id="ARBA00023027"/>
    </source>
</evidence>
<dbReference type="PRINTS" id="PR01713">
    <property type="entry name" value="NUCEPIMERASE"/>
</dbReference>
<accession>A0ABN1IJS1</accession>
<reference evidence="3 4" key="1">
    <citation type="journal article" date="2019" name="Int. J. Syst. Evol. Microbiol.">
        <title>The Global Catalogue of Microorganisms (GCM) 10K type strain sequencing project: providing services to taxonomists for standard genome sequencing and annotation.</title>
        <authorList>
            <consortium name="The Broad Institute Genomics Platform"/>
            <consortium name="The Broad Institute Genome Sequencing Center for Infectious Disease"/>
            <person name="Wu L."/>
            <person name="Ma J."/>
        </authorList>
    </citation>
    <scope>NUCLEOTIDE SEQUENCE [LARGE SCALE GENOMIC DNA]</scope>
    <source>
        <strain evidence="3 4">JCM 15421</strain>
    </source>
</reference>
<keyword evidence="1" id="KW-0520">NAD</keyword>
<protein>
    <submittedName>
        <fullName evidence="3">NAD-dependent epimerase</fullName>
    </submittedName>
</protein>
<dbReference type="RefSeq" id="WP_343790770.1">
    <property type="nucleotide sequence ID" value="NZ_BAAAEU010000010.1"/>
</dbReference>
<evidence type="ECO:0000313" key="3">
    <source>
        <dbReference type="EMBL" id="GAA0715682.1"/>
    </source>
</evidence>
<dbReference type="EMBL" id="BAAAEU010000010">
    <property type="protein sequence ID" value="GAA0715682.1"/>
    <property type="molecule type" value="Genomic_DNA"/>
</dbReference>
<evidence type="ECO:0000259" key="2">
    <source>
        <dbReference type="Pfam" id="PF01370"/>
    </source>
</evidence>